<reference evidence="2 3" key="1">
    <citation type="submission" date="2015-09" db="EMBL/GenBank/DDBJ databases">
        <authorList>
            <consortium name="Pathogen Informatics"/>
        </authorList>
    </citation>
    <scope>NUCLEOTIDE SEQUENCE [LARGE SCALE GENOMIC DNA]</scope>
    <source>
        <strain evidence="2 3">2789STDY5834899</strain>
    </source>
</reference>
<protein>
    <submittedName>
        <fullName evidence="2">Uncharacterized protein</fullName>
    </submittedName>
</protein>
<name>A0A174NYB5_BACT4</name>
<keyword evidence="1" id="KW-0812">Transmembrane</keyword>
<evidence type="ECO:0000313" key="2">
    <source>
        <dbReference type="EMBL" id="CUP53782.1"/>
    </source>
</evidence>
<proteinExistence type="predicted"/>
<dbReference type="Proteomes" id="UP000095576">
    <property type="component" value="Unassembled WGS sequence"/>
</dbReference>
<dbReference type="EMBL" id="CZAP01000007">
    <property type="protein sequence ID" value="CUP53782.1"/>
    <property type="molecule type" value="Genomic_DNA"/>
</dbReference>
<accession>A0A174NYB5</accession>
<keyword evidence="1" id="KW-0472">Membrane</keyword>
<evidence type="ECO:0000313" key="3">
    <source>
        <dbReference type="Proteomes" id="UP000095576"/>
    </source>
</evidence>
<sequence>MKKIKGTKIVVGTLIPAVLLPSCSGYYWESDVITINQEVARTEAFNSVSIPINFNCDSEERKVMTFISKLIPDIIENPLIAKRFAEAPNSVAKAYGIDNINIDFDDEMWKLISALGDADLHEAIKTNNVSLFLEICDKKGLLSELQKSDILRYQKITIPESEIRPMCAAAAYVFFGVAAVLILAAAGCAGVNAAAVYNVETYWSGTESTRSAMVERDPLAYKLWAIKKGNENTYIMLSEYQEKMVNDCVDALNKYFPDKMENVDMDSLRQFISLNLPK</sequence>
<organism evidence="2 3">
    <name type="scientific">Bacteroides thetaiotaomicron</name>
    <dbReference type="NCBI Taxonomy" id="818"/>
    <lineage>
        <taxon>Bacteria</taxon>
        <taxon>Pseudomonadati</taxon>
        <taxon>Bacteroidota</taxon>
        <taxon>Bacteroidia</taxon>
        <taxon>Bacteroidales</taxon>
        <taxon>Bacteroidaceae</taxon>
        <taxon>Bacteroides</taxon>
    </lineage>
</organism>
<dbReference type="RefSeq" id="WP_055299902.1">
    <property type="nucleotide sequence ID" value="NZ_CZAP01000007.1"/>
</dbReference>
<gene>
    <name evidence="2" type="ORF">ERS852511_02430</name>
</gene>
<evidence type="ECO:0000256" key="1">
    <source>
        <dbReference type="SAM" id="Phobius"/>
    </source>
</evidence>
<feature type="transmembrane region" description="Helical" evidence="1">
    <location>
        <begin position="169"/>
        <end position="197"/>
    </location>
</feature>
<keyword evidence="1" id="KW-1133">Transmembrane helix</keyword>
<dbReference type="AlphaFoldDB" id="A0A174NYB5"/>